<sequence>MDFSLNQEQEMFRSYVRKYLDDVGQTKVAREFTEGNTSSFQKLYAGLAELGCSSVNVSEAHGGMGLGQLDLVPILEEMGRALLPGLFLETNALVVPLLEQFGTAQQKAKYLSAIASGNHTFTVAWLEPGGNYKPSNVQVHGTLEGDVLTLNGVKALVPDVELANSLLVVVRTAEGQDKQGISLVIVDCDAASMQVQGQKNMDETRLLAEVTFHNVQVSSQQIVGIVHQGWDALQEALLSFNAALCSSIVGSVEKIVETAVEYATIREQFNQPIGRFQAIKHRLVDMKMDLETARSLAYYANWAIESDAEDKVEAVSSARLFATEAFIKVASQSIQIHGGIGFTEEIDCHLYVKRARFYENYLGTTQQYYEQTAVALGW</sequence>
<dbReference type="Gene3D" id="2.40.110.10">
    <property type="entry name" value="Butyryl-CoA Dehydrogenase, subunit A, domain 2"/>
    <property type="match status" value="1"/>
</dbReference>
<dbReference type="Proteomes" id="UP000255295">
    <property type="component" value="Unassembled WGS sequence"/>
</dbReference>
<reference evidence="8 10" key="1">
    <citation type="submission" date="2017-03" db="EMBL/GenBank/DDBJ databases">
        <title>The whole genome sequencing and assembly of Lysinibacillus sphaericus DSM 28T strain.</title>
        <authorList>
            <person name="Lee Y.-J."/>
            <person name="Yi H."/>
            <person name="Bahn Y.-S."/>
            <person name="Kim J.F."/>
            <person name="Lee D.-W."/>
        </authorList>
    </citation>
    <scope>NUCLEOTIDE SEQUENCE [LARGE SCALE GENOMIC DNA]</scope>
    <source>
        <strain evidence="8 10">DSM 28</strain>
    </source>
</reference>
<dbReference type="Pfam" id="PF02771">
    <property type="entry name" value="Acyl-CoA_dh_N"/>
    <property type="match status" value="1"/>
</dbReference>
<dbReference type="Gene3D" id="1.10.540.10">
    <property type="entry name" value="Acyl-CoA dehydrogenase/oxidase, N-terminal domain"/>
    <property type="match status" value="1"/>
</dbReference>
<evidence type="ECO:0000256" key="5">
    <source>
        <dbReference type="ARBA" id="ARBA00023002"/>
    </source>
</evidence>
<keyword evidence="5 9" id="KW-0560">Oxidoreductase</keyword>
<dbReference type="InterPro" id="IPR009075">
    <property type="entry name" value="AcylCo_DH/oxidase_C"/>
</dbReference>
<dbReference type="GeneID" id="48276943"/>
<name>A0A2S0K126_LYSSH</name>
<evidence type="ECO:0000256" key="4">
    <source>
        <dbReference type="ARBA" id="ARBA00022827"/>
    </source>
</evidence>
<evidence type="ECO:0000256" key="3">
    <source>
        <dbReference type="ARBA" id="ARBA00022630"/>
    </source>
</evidence>
<dbReference type="Gene3D" id="1.20.140.10">
    <property type="entry name" value="Butyryl-CoA Dehydrogenase, subunit A, domain 3"/>
    <property type="match status" value="1"/>
</dbReference>
<dbReference type="GO" id="GO:0003995">
    <property type="term" value="F:acyl-CoA dehydrogenase activity"/>
    <property type="evidence" value="ECO:0007669"/>
    <property type="project" value="TreeGrafter"/>
</dbReference>
<evidence type="ECO:0000259" key="7">
    <source>
        <dbReference type="Pfam" id="PF02771"/>
    </source>
</evidence>
<keyword evidence="4" id="KW-0274">FAD</keyword>
<evidence type="ECO:0000313" key="11">
    <source>
        <dbReference type="Proteomes" id="UP000255295"/>
    </source>
</evidence>
<evidence type="ECO:0000256" key="2">
    <source>
        <dbReference type="ARBA" id="ARBA00009347"/>
    </source>
</evidence>
<dbReference type="InterPro" id="IPR013786">
    <property type="entry name" value="AcylCoA_DH/ox_N"/>
</dbReference>
<evidence type="ECO:0000313" key="10">
    <source>
        <dbReference type="Proteomes" id="UP000238825"/>
    </source>
</evidence>
<dbReference type="Proteomes" id="UP000238825">
    <property type="component" value="Chromosome"/>
</dbReference>
<dbReference type="EMBL" id="UFSZ01000001">
    <property type="protein sequence ID" value="SUV17202.1"/>
    <property type="molecule type" value="Genomic_DNA"/>
</dbReference>
<dbReference type="CDD" id="cd00567">
    <property type="entry name" value="ACAD"/>
    <property type="match status" value="1"/>
</dbReference>
<dbReference type="GO" id="GO:0033734">
    <property type="term" value="F:(R)-benzylsuccinyl-CoA dehydrogenase activity"/>
    <property type="evidence" value="ECO:0007669"/>
    <property type="project" value="UniProtKB-EC"/>
</dbReference>
<dbReference type="GO" id="GO:0050660">
    <property type="term" value="F:flavin adenine dinucleotide binding"/>
    <property type="evidence" value="ECO:0007669"/>
    <property type="project" value="InterPro"/>
</dbReference>
<feature type="domain" description="Acyl-CoA dehydrogenase/oxidase N-terminal" evidence="7">
    <location>
        <begin position="7"/>
        <end position="117"/>
    </location>
</feature>
<dbReference type="SUPFAM" id="SSF56645">
    <property type="entry name" value="Acyl-CoA dehydrogenase NM domain-like"/>
    <property type="match status" value="1"/>
</dbReference>
<comment type="similarity">
    <text evidence="2">Belongs to the acyl-CoA dehydrogenase family.</text>
</comment>
<dbReference type="EC" id="1.3.8.3" evidence="9"/>
<protein>
    <submittedName>
        <fullName evidence="8">Acyl-CoA dehydrogenase</fullName>
        <ecNumber evidence="9">1.3.8.-</ecNumber>
        <ecNumber evidence="9">1.3.8.3</ecNumber>
    </submittedName>
</protein>
<accession>A0A2S0K126</accession>
<dbReference type="SUPFAM" id="SSF47203">
    <property type="entry name" value="Acyl-CoA dehydrogenase C-terminal domain-like"/>
    <property type="match status" value="1"/>
</dbReference>
<gene>
    <name evidence="9" type="primary">bcd_1</name>
    <name evidence="8" type="ORF">LS41612_12110</name>
    <name evidence="9" type="ORF">NCTC10338_02294</name>
</gene>
<reference evidence="9 11" key="2">
    <citation type="submission" date="2018-06" db="EMBL/GenBank/DDBJ databases">
        <authorList>
            <consortium name="Pathogen Informatics"/>
            <person name="Doyle S."/>
        </authorList>
    </citation>
    <scope>NUCLEOTIDE SEQUENCE [LARGE SCALE GENOMIC DNA]</scope>
    <source>
        <strain evidence="9 11">NCTC10338</strain>
    </source>
</reference>
<evidence type="ECO:0000256" key="1">
    <source>
        <dbReference type="ARBA" id="ARBA00001974"/>
    </source>
</evidence>
<keyword evidence="3" id="KW-0285">Flavoprotein</keyword>
<dbReference type="EC" id="1.3.8.-" evidence="9"/>
<dbReference type="EMBL" id="CP019980">
    <property type="protein sequence ID" value="AVK96954.1"/>
    <property type="molecule type" value="Genomic_DNA"/>
</dbReference>
<evidence type="ECO:0000313" key="8">
    <source>
        <dbReference type="EMBL" id="AVK96954.1"/>
    </source>
</evidence>
<comment type="cofactor">
    <cofactor evidence="1">
        <name>FAD</name>
        <dbReference type="ChEBI" id="CHEBI:57692"/>
    </cofactor>
</comment>
<evidence type="ECO:0000313" key="9">
    <source>
        <dbReference type="EMBL" id="SUV17202.1"/>
    </source>
</evidence>
<dbReference type="InterPro" id="IPR036250">
    <property type="entry name" value="AcylCo_DH-like_C"/>
</dbReference>
<evidence type="ECO:0000259" key="6">
    <source>
        <dbReference type="Pfam" id="PF00441"/>
    </source>
</evidence>
<feature type="domain" description="Acyl-CoA dehydrogenase/oxidase C-terminal" evidence="6">
    <location>
        <begin position="228"/>
        <end position="366"/>
    </location>
</feature>
<organism evidence="8 10">
    <name type="scientific">Lysinibacillus sphaericus</name>
    <name type="common">Bacillus sphaericus</name>
    <dbReference type="NCBI Taxonomy" id="1421"/>
    <lineage>
        <taxon>Bacteria</taxon>
        <taxon>Bacillati</taxon>
        <taxon>Bacillota</taxon>
        <taxon>Bacilli</taxon>
        <taxon>Bacillales</taxon>
        <taxon>Bacillaceae</taxon>
        <taxon>Lysinibacillus</taxon>
    </lineage>
</organism>
<dbReference type="InterPro" id="IPR037069">
    <property type="entry name" value="AcylCoA_DH/ox_N_sf"/>
</dbReference>
<dbReference type="Pfam" id="PF00441">
    <property type="entry name" value="Acyl-CoA_dh_1"/>
    <property type="match status" value="1"/>
</dbReference>
<dbReference type="PANTHER" id="PTHR43884:SF20">
    <property type="entry name" value="ACYL-COA DEHYDROGENASE FADE28"/>
    <property type="match status" value="1"/>
</dbReference>
<dbReference type="PANTHER" id="PTHR43884">
    <property type="entry name" value="ACYL-COA DEHYDROGENASE"/>
    <property type="match status" value="1"/>
</dbReference>
<proteinExistence type="inferred from homology"/>
<dbReference type="InterPro" id="IPR046373">
    <property type="entry name" value="Acyl-CoA_Oxase/DH_mid-dom_sf"/>
</dbReference>
<dbReference type="AlphaFoldDB" id="A0A2S0K126"/>
<dbReference type="InterPro" id="IPR009100">
    <property type="entry name" value="AcylCoA_DH/oxidase_NM_dom_sf"/>
</dbReference>
<dbReference type="RefSeq" id="WP_024361710.1">
    <property type="nucleotide sequence ID" value="NZ_BJNS01000010.1"/>
</dbReference>